<dbReference type="GO" id="GO:0030170">
    <property type="term" value="F:pyridoxal phosphate binding"/>
    <property type="evidence" value="ECO:0007669"/>
    <property type="project" value="InterPro"/>
</dbReference>
<evidence type="ECO:0000256" key="2">
    <source>
        <dbReference type="ARBA" id="ARBA00007441"/>
    </source>
</evidence>
<comment type="cofactor">
    <cofactor evidence="1">
        <name>pyridoxal 5'-phosphate</name>
        <dbReference type="ChEBI" id="CHEBI:597326"/>
    </cofactor>
</comment>
<dbReference type="PANTHER" id="PTHR46383">
    <property type="entry name" value="ASPARTATE AMINOTRANSFERASE"/>
    <property type="match status" value="1"/>
</dbReference>
<dbReference type="InterPro" id="IPR004839">
    <property type="entry name" value="Aminotransferase_I/II_large"/>
</dbReference>
<dbReference type="AlphaFoldDB" id="A0A381XLU2"/>
<evidence type="ECO:0000256" key="3">
    <source>
        <dbReference type="ARBA" id="ARBA00022576"/>
    </source>
</evidence>
<keyword evidence="3" id="KW-0032">Aminotransferase</keyword>
<sequence length="144" mass="15496">MSSDFKPGDAVAQQVQRIPRSGIREFFDLVQGRPNIISLGVGEPDFVTPWHIRESAIYALERGHTSYTSNLGLPKLRAAISGYVAGGFGVSYDPETQILVSVGVSEALDIALRAIIDPGDEIIYHEPCYVSYAPGIALAHGVPV</sequence>
<dbReference type="PANTHER" id="PTHR46383:SF3">
    <property type="entry name" value="ASPARTATE AMINOTRANSFERASE-RELATED"/>
    <property type="match status" value="1"/>
</dbReference>
<dbReference type="GO" id="GO:0006520">
    <property type="term" value="P:amino acid metabolic process"/>
    <property type="evidence" value="ECO:0007669"/>
    <property type="project" value="InterPro"/>
</dbReference>
<evidence type="ECO:0000313" key="7">
    <source>
        <dbReference type="EMBL" id="SVA65735.1"/>
    </source>
</evidence>
<proteinExistence type="inferred from homology"/>
<dbReference type="CDD" id="cd00609">
    <property type="entry name" value="AAT_like"/>
    <property type="match status" value="1"/>
</dbReference>
<feature type="non-terminal residue" evidence="7">
    <location>
        <position position="144"/>
    </location>
</feature>
<evidence type="ECO:0000256" key="4">
    <source>
        <dbReference type="ARBA" id="ARBA00022679"/>
    </source>
</evidence>
<protein>
    <recommendedName>
        <fullName evidence="6">Aminotransferase class I/classII large domain-containing protein</fullName>
    </recommendedName>
</protein>
<keyword evidence="4" id="KW-0808">Transferase</keyword>
<dbReference type="GO" id="GO:0008483">
    <property type="term" value="F:transaminase activity"/>
    <property type="evidence" value="ECO:0007669"/>
    <property type="project" value="UniProtKB-KW"/>
</dbReference>
<gene>
    <name evidence="7" type="ORF">METZ01_LOCUS118589</name>
</gene>
<dbReference type="InterPro" id="IPR015424">
    <property type="entry name" value="PyrdxlP-dep_Trfase"/>
</dbReference>
<name>A0A381XLU2_9ZZZZ</name>
<keyword evidence="5" id="KW-0663">Pyridoxal phosphate</keyword>
<dbReference type="SUPFAM" id="SSF53383">
    <property type="entry name" value="PLP-dependent transferases"/>
    <property type="match status" value="1"/>
</dbReference>
<feature type="domain" description="Aminotransferase class I/classII large" evidence="6">
    <location>
        <begin position="35"/>
        <end position="142"/>
    </location>
</feature>
<evidence type="ECO:0000256" key="1">
    <source>
        <dbReference type="ARBA" id="ARBA00001933"/>
    </source>
</evidence>
<dbReference type="InterPro" id="IPR015422">
    <property type="entry name" value="PyrdxlP-dep_Trfase_small"/>
</dbReference>
<dbReference type="EMBL" id="UINC01015643">
    <property type="protein sequence ID" value="SVA65735.1"/>
    <property type="molecule type" value="Genomic_DNA"/>
</dbReference>
<dbReference type="InterPro" id="IPR015421">
    <property type="entry name" value="PyrdxlP-dep_Trfase_major"/>
</dbReference>
<dbReference type="Gene3D" id="3.90.1150.10">
    <property type="entry name" value="Aspartate Aminotransferase, domain 1"/>
    <property type="match status" value="1"/>
</dbReference>
<accession>A0A381XLU2</accession>
<evidence type="ECO:0000256" key="5">
    <source>
        <dbReference type="ARBA" id="ARBA00022898"/>
    </source>
</evidence>
<dbReference type="Pfam" id="PF00155">
    <property type="entry name" value="Aminotran_1_2"/>
    <property type="match status" value="1"/>
</dbReference>
<reference evidence="7" key="1">
    <citation type="submission" date="2018-05" db="EMBL/GenBank/DDBJ databases">
        <authorList>
            <person name="Lanie J.A."/>
            <person name="Ng W.-L."/>
            <person name="Kazmierczak K.M."/>
            <person name="Andrzejewski T.M."/>
            <person name="Davidsen T.M."/>
            <person name="Wayne K.J."/>
            <person name="Tettelin H."/>
            <person name="Glass J.I."/>
            <person name="Rusch D."/>
            <person name="Podicherti R."/>
            <person name="Tsui H.-C.T."/>
            <person name="Winkler M.E."/>
        </authorList>
    </citation>
    <scope>NUCLEOTIDE SEQUENCE</scope>
</reference>
<evidence type="ECO:0000259" key="6">
    <source>
        <dbReference type="Pfam" id="PF00155"/>
    </source>
</evidence>
<comment type="similarity">
    <text evidence="2">Belongs to the class-I pyridoxal-phosphate-dependent aminotransferase family.</text>
</comment>
<organism evidence="7">
    <name type="scientific">marine metagenome</name>
    <dbReference type="NCBI Taxonomy" id="408172"/>
    <lineage>
        <taxon>unclassified sequences</taxon>
        <taxon>metagenomes</taxon>
        <taxon>ecological metagenomes</taxon>
    </lineage>
</organism>
<dbReference type="InterPro" id="IPR050596">
    <property type="entry name" value="AspAT/PAT-like"/>
</dbReference>
<dbReference type="Gene3D" id="3.40.640.10">
    <property type="entry name" value="Type I PLP-dependent aspartate aminotransferase-like (Major domain)"/>
    <property type="match status" value="1"/>
</dbReference>